<dbReference type="InterPro" id="IPR003593">
    <property type="entry name" value="AAA+_ATPase"/>
</dbReference>
<dbReference type="Gene3D" id="3.40.50.300">
    <property type="entry name" value="P-loop containing nucleotide triphosphate hydrolases"/>
    <property type="match status" value="1"/>
</dbReference>
<dbReference type="InterPro" id="IPR011006">
    <property type="entry name" value="CheY-like_superfamily"/>
</dbReference>
<dbReference type="PROSITE" id="PS00676">
    <property type="entry name" value="SIGMA54_INTERACT_2"/>
    <property type="match status" value="1"/>
</dbReference>
<dbReference type="Pfam" id="PF25601">
    <property type="entry name" value="AAA_lid_14"/>
    <property type="match status" value="1"/>
</dbReference>
<dbReference type="SUPFAM" id="SSF52540">
    <property type="entry name" value="P-loop containing nucleoside triphosphate hydrolases"/>
    <property type="match status" value="1"/>
</dbReference>
<dbReference type="SMART" id="SM00382">
    <property type="entry name" value="AAA"/>
    <property type="match status" value="1"/>
</dbReference>
<dbReference type="Gene3D" id="1.10.10.60">
    <property type="entry name" value="Homeodomain-like"/>
    <property type="match status" value="1"/>
</dbReference>
<dbReference type="Gene3D" id="1.10.8.60">
    <property type="match status" value="1"/>
</dbReference>
<evidence type="ECO:0000259" key="9">
    <source>
        <dbReference type="PROSITE" id="PS50045"/>
    </source>
</evidence>
<feature type="domain" description="Response regulatory" evidence="10">
    <location>
        <begin position="1"/>
        <end position="105"/>
    </location>
</feature>
<dbReference type="InterPro" id="IPR002078">
    <property type="entry name" value="Sigma_54_int"/>
</dbReference>
<proteinExistence type="predicted"/>
<dbReference type="InterPro" id="IPR002197">
    <property type="entry name" value="HTH_Fis"/>
</dbReference>
<dbReference type="Pfam" id="PF00158">
    <property type="entry name" value="Sigma54_activat"/>
    <property type="match status" value="1"/>
</dbReference>
<dbReference type="PANTHER" id="PTHR32071">
    <property type="entry name" value="TRANSCRIPTIONAL REGULATORY PROTEIN"/>
    <property type="match status" value="1"/>
</dbReference>
<keyword evidence="8" id="KW-0597">Phosphoprotein</keyword>
<name>A0ABQ5UTT2_9HYPH</name>
<dbReference type="InterPro" id="IPR025943">
    <property type="entry name" value="Sigma_54_int_dom_ATP-bd_2"/>
</dbReference>
<evidence type="ECO:0000256" key="3">
    <source>
        <dbReference type="ARBA" id="ARBA00023012"/>
    </source>
</evidence>
<dbReference type="Pfam" id="PF00072">
    <property type="entry name" value="Response_reg"/>
    <property type="match status" value="1"/>
</dbReference>
<feature type="modified residue" description="4-aspartylphosphate" evidence="8">
    <location>
        <position position="37"/>
    </location>
</feature>
<keyword evidence="2" id="KW-0067">ATP-binding</keyword>
<evidence type="ECO:0000256" key="7">
    <source>
        <dbReference type="ARBA" id="ARBA00023163"/>
    </source>
</evidence>
<accession>A0ABQ5UTT2</accession>
<dbReference type="PANTHER" id="PTHR32071:SF117">
    <property type="entry name" value="PTS-DEPENDENT DIHYDROXYACETONE KINASE OPERON REGULATORY PROTEIN-RELATED"/>
    <property type="match status" value="1"/>
</dbReference>
<evidence type="ECO:0000313" key="11">
    <source>
        <dbReference type="EMBL" id="GLQ17735.1"/>
    </source>
</evidence>
<evidence type="ECO:0000256" key="1">
    <source>
        <dbReference type="ARBA" id="ARBA00022741"/>
    </source>
</evidence>
<dbReference type="InterPro" id="IPR009057">
    <property type="entry name" value="Homeodomain-like_sf"/>
</dbReference>
<dbReference type="PROSITE" id="PS50045">
    <property type="entry name" value="SIGMA54_INTERACT_4"/>
    <property type="match status" value="1"/>
</dbReference>
<dbReference type="InterPro" id="IPR027417">
    <property type="entry name" value="P-loop_NTPase"/>
</dbReference>
<keyword evidence="6" id="KW-0010">Activator</keyword>
<dbReference type="InterPro" id="IPR058031">
    <property type="entry name" value="AAA_lid_NorR"/>
</dbReference>
<dbReference type="Pfam" id="PF02954">
    <property type="entry name" value="HTH_8"/>
    <property type="match status" value="1"/>
</dbReference>
<sequence length="457" mass="50008">MHLSKDWGDNVPCAHATSGRAALSALKANEFDIVICDLNSISDIDPDAEAALLRVTSQAPGALVLALSDGGSVSMAVAAMRSGAHDYFAKPVSACTLFERLEELSVRHGKRRQFAAPKSSADNVDFEGFVGASAEMQVIYEQIGRIAPSAAPVFITGESGTGKEVCAEALHARSPRKDARFVAINCGAIPRDLMETELFGVVKGAFTGAMEDREGAAELANGGTLFLDEIGELDLSLQAKLLRFLQTRSINRVGEALPRELDVRIICATNRNPMQMIAEKQFREDLFYRLHVLPIHLPPLRQRPADIMPIAEKFLTQYAQEEGKQFIGFDRETANQFMDREWPGNVRQIQNLIRRIVVMHDGELVTSRMVRLADVEANAAPASVPVPTAHIPNRHAQSVGEQMLPLWRQEQKIIEDALAAFGGNISQAAAALEISPSTIYRKKQSWEKLEAEAQSAA</sequence>
<dbReference type="SUPFAM" id="SSF52172">
    <property type="entry name" value="CheY-like"/>
    <property type="match status" value="1"/>
</dbReference>
<keyword evidence="5" id="KW-0238">DNA-binding</keyword>
<dbReference type="InterPro" id="IPR001789">
    <property type="entry name" value="Sig_transdc_resp-reg_receiver"/>
</dbReference>
<keyword evidence="7" id="KW-0804">Transcription</keyword>
<comment type="caution">
    <text evidence="11">The sequence shown here is derived from an EMBL/GenBank/DDBJ whole genome shotgun (WGS) entry which is preliminary data.</text>
</comment>
<reference evidence="11" key="2">
    <citation type="submission" date="2023-01" db="EMBL/GenBank/DDBJ databases">
        <title>Draft genome sequence of Maritalea porphyrae strain NBRC 107169.</title>
        <authorList>
            <person name="Sun Q."/>
            <person name="Mori K."/>
        </authorList>
    </citation>
    <scope>NUCLEOTIDE SEQUENCE</scope>
    <source>
        <strain evidence="11">NBRC 107169</strain>
    </source>
</reference>
<protein>
    <submittedName>
        <fullName evidence="11">Sigma-54-dependent Fis family transcriptional regulator</fullName>
    </submittedName>
</protein>
<keyword evidence="4" id="KW-0805">Transcription regulation</keyword>
<dbReference type="Gene3D" id="3.40.50.2300">
    <property type="match status" value="1"/>
</dbReference>
<gene>
    <name evidence="11" type="ORF">GCM10007879_19840</name>
</gene>
<reference evidence="11" key="1">
    <citation type="journal article" date="2014" name="Int. J. Syst. Evol. Microbiol.">
        <title>Complete genome of a new Firmicutes species belonging to the dominant human colonic microbiota ('Ruminococcus bicirculans') reveals two chromosomes and a selective capacity to utilize plant glucans.</title>
        <authorList>
            <consortium name="NISC Comparative Sequencing Program"/>
            <person name="Wegmann U."/>
            <person name="Louis P."/>
            <person name="Goesmann A."/>
            <person name="Henrissat B."/>
            <person name="Duncan S.H."/>
            <person name="Flint H.J."/>
        </authorList>
    </citation>
    <scope>NUCLEOTIDE SEQUENCE</scope>
    <source>
        <strain evidence="11">NBRC 107169</strain>
    </source>
</reference>
<keyword evidence="3" id="KW-0902">Two-component regulatory system</keyword>
<evidence type="ECO:0000259" key="10">
    <source>
        <dbReference type="PROSITE" id="PS50110"/>
    </source>
</evidence>
<evidence type="ECO:0000256" key="8">
    <source>
        <dbReference type="PROSITE-ProRule" id="PRU00169"/>
    </source>
</evidence>
<evidence type="ECO:0000256" key="4">
    <source>
        <dbReference type="ARBA" id="ARBA00023015"/>
    </source>
</evidence>
<organism evidence="11 12">
    <name type="scientific">Maritalea porphyrae</name>
    <dbReference type="NCBI Taxonomy" id="880732"/>
    <lineage>
        <taxon>Bacteria</taxon>
        <taxon>Pseudomonadati</taxon>
        <taxon>Pseudomonadota</taxon>
        <taxon>Alphaproteobacteria</taxon>
        <taxon>Hyphomicrobiales</taxon>
        <taxon>Devosiaceae</taxon>
        <taxon>Maritalea</taxon>
    </lineage>
</organism>
<evidence type="ECO:0000256" key="6">
    <source>
        <dbReference type="ARBA" id="ARBA00023159"/>
    </source>
</evidence>
<evidence type="ECO:0000256" key="5">
    <source>
        <dbReference type="ARBA" id="ARBA00023125"/>
    </source>
</evidence>
<dbReference type="SUPFAM" id="SSF46689">
    <property type="entry name" value="Homeodomain-like"/>
    <property type="match status" value="1"/>
</dbReference>
<feature type="domain" description="Sigma-54 factor interaction" evidence="9">
    <location>
        <begin position="129"/>
        <end position="358"/>
    </location>
</feature>
<evidence type="ECO:0000313" key="12">
    <source>
        <dbReference type="Proteomes" id="UP001161405"/>
    </source>
</evidence>
<keyword evidence="1" id="KW-0547">Nucleotide-binding</keyword>
<keyword evidence="12" id="KW-1185">Reference proteome</keyword>
<dbReference type="CDD" id="cd00009">
    <property type="entry name" value="AAA"/>
    <property type="match status" value="1"/>
</dbReference>
<dbReference type="CDD" id="cd00156">
    <property type="entry name" value="REC"/>
    <property type="match status" value="1"/>
</dbReference>
<dbReference type="EMBL" id="BSNI01000002">
    <property type="protein sequence ID" value="GLQ17735.1"/>
    <property type="molecule type" value="Genomic_DNA"/>
</dbReference>
<evidence type="ECO:0000256" key="2">
    <source>
        <dbReference type="ARBA" id="ARBA00022840"/>
    </source>
</evidence>
<dbReference type="Proteomes" id="UP001161405">
    <property type="component" value="Unassembled WGS sequence"/>
</dbReference>
<dbReference type="PROSITE" id="PS50110">
    <property type="entry name" value="RESPONSE_REGULATORY"/>
    <property type="match status" value="1"/>
</dbReference>